<protein>
    <submittedName>
        <fullName evidence="2">EndoU domain-containing protein</fullName>
    </submittedName>
</protein>
<proteinExistence type="predicted"/>
<gene>
    <name evidence="2" type="ORF">ACFQ1S_06755</name>
</gene>
<feature type="domain" description="Bacterial EndoU nuclease" evidence="1">
    <location>
        <begin position="2"/>
        <end position="71"/>
    </location>
</feature>
<dbReference type="EMBL" id="JBHTIS010000262">
    <property type="protein sequence ID" value="MFD1045305.1"/>
    <property type="molecule type" value="Genomic_DNA"/>
</dbReference>
<comment type="caution">
    <text evidence="2">The sequence shown here is derived from an EMBL/GenBank/DDBJ whole genome shotgun (WGS) entry which is preliminary data.</text>
</comment>
<dbReference type="Proteomes" id="UP001597045">
    <property type="component" value="Unassembled WGS sequence"/>
</dbReference>
<accession>A0ABW3M612</accession>
<dbReference type="InterPro" id="IPR029501">
    <property type="entry name" value="EndoU_bac"/>
</dbReference>
<evidence type="ECO:0000313" key="2">
    <source>
        <dbReference type="EMBL" id="MFD1045305.1"/>
    </source>
</evidence>
<evidence type="ECO:0000313" key="3">
    <source>
        <dbReference type="Proteomes" id="UP001597045"/>
    </source>
</evidence>
<organism evidence="2 3">
    <name type="scientific">Kibdelosporangium lantanae</name>
    <dbReference type="NCBI Taxonomy" id="1497396"/>
    <lineage>
        <taxon>Bacteria</taxon>
        <taxon>Bacillati</taxon>
        <taxon>Actinomycetota</taxon>
        <taxon>Actinomycetes</taxon>
        <taxon>Pseudonocardiales</taxon>
        <taxon>Pseudonocardiaceae</taxon>
        <taxon>Kibdelosporangium</taxon>
    </lineage>
</organism>
<keyword evidence="3" id="KW-1185">Reference proteome</keyword>
<reference evidence="3" key="1">
    <citation type="journal article" date="2019" name="Int. J. Syst. Evol. Microbiol.">
        <title>The Global Catalogue of Microorganisms (GCM) 10K type strain sequencing project: providing services to taxonomists for standard genome sequencing and annotation.</title>
        <authorList>
            <consortium name="The Broad Institute Genomics Platform"/>
            <consortium name="The Broad Institute Genome Sequencing Center for Infectious Disease"/>
            <person name="Wu L."/>
            <person name="Ma J."/>
        </authorList>
    </citation>
    <scope>NUCLEOTIDE SEQUENCE [LARGE SCALE GENOMIC DNA]</scope>
    <source>
        <strain evidence="3">JCM 31486</strain>
    </source>
</reference>
<evidence type="ECO:0000259" key="1">
    <source>
        <dbReference type="Pfam" id="PF14436"/>
    </source>
</evidence>
<name>A0ABW3M612_9PSEU</name>
<dbReference type="Pfam" id="PF14436">
    <property type="entry name" value="EndoU_bacteria"/>
    <property type="match status" value="1"/>
</dbReference>
<sequence length="80" mass="9422">MKTSTFFPDSWSRIKVLQAIRHAFRDAMLNNNYDPASRRFRGEYQGVQIVGHLKRGPAEARLCDIVTAYPRRVRKRRTRS</sequence>